<dbReference type="InterPro" id="IPR013083">
    <property type="entry name" value="Znf_RING/FYVE/PHD"/>
</dbReference>
<dbReference type="Proteomes" id="UP001068021">
    <property type="component" value="Unassembled WGS sequence"/>
</dbReference>
<name>A0A9E4ZY65_9EURY</name>
<gene>
    <name evidence="2" type="ORF">O3H35_10845</name>
    <name evidence="1" type="ORF">O3H54_05745</name>
</gene>
<reference evidence="1" key="1">
    <citation type="submission" date="2022-12" db="EMBL/GenBank/DDBJ databases">
        <title>Reclassification of two methanogenic archaea species isolated from the Kolyma lowland permafrost.</title>
        <authorList>
            <person name="Trubitsyn V.E."/>
            <person name="Rivkina E.M."/>
            <person name="Shcherbakova V.A."/>
        </authorList>
    </citation>
    <scope>NUCLEOTIDE SEQUENCE</scope>
    <source>
        <strain evidence="1">M2</strain>
        <strain evidence="2">MK4</strain>
    </source>
</reference>
<proteinExistence type="predicted"/>
<dbReference type="Proteomes" id="UP001074446">
    <property type="component" value="Unassembled WGS sequence"/>
</dbReference>
<dbReference type="AlphaFoldDB" id="A0A9E4ZY65"/>
<evidence type="ECO:0000313" key="3">
    <source>
        <dbReference type="Proteomes" id="UP001068021"/>
    </source>
</evidence>
<dbReference type="RefSeq" id="WP_157197589.1">
    <property type="nucleotide sequence ID" value="NZ_JAPVER010000020.1"/>
</dbReference>
<organism evidence="1 3">
    <name type="scientific">Methanobacterium veterum</name>
    <dbReference type="NCBI Taxonomy" id="408577"/>
    <lineage>
        <taxon>Archaea</taxon>
        <taxon>Methanobacteriati</taxon>
        <taxon>Methanobacteriota</taxon>
        <taxon>Methanomada group</taxon>
        <taxon>Methanobacteria</taxon>
        <taxon>Methanobacteriales</taxon>
        <taxon>Methanobacteriaceae</taxon>
        <taxon>Methanobacterium</taxon>
    </lineage>
</organism>
<evidence type="ECO:0000313" key="1">
    <source>
        <dbReference type="EMBL" id="MCZ3365379.1"/>
    </source>
</evidence>
<dbReference type="Gene3D" id="3.30.40.10">
    <property type="entry name" value="Zinc/RING finger domain, C3HC4 (zinc finger)"/>
    <property type="match status" value="1"/>
</dbReference>
<keyword evidence="3" id="KW-1185">Reference proteome</keyword>
<dbReference type="GeneID" id="300260922"/>
<dbReference type="EMBL" id="JAPVER010000020">
    <property type="protein sequence ID" value="MCZ3365379.1"/>
    <property type="molecule type" value="Genomic_DNA"/>
</dbReference>
<sequence length="47" mass="5649">MVTENVKCGRCGEWFKREILEDKRIKKSGKVEEYLCPECDEEIRKNE</sequence>
<accession>A0A9E4ZY65</accession>
<comment type="caution">
    <text evidence="1">The sequence shown here is derived from an EMBL/GenBank/DDBJ whole genome shotgun (WGS) entry which is preliminary data.</text>
</comment>
<dbReference type="EMBL" id="JAPVES010000030">
    <property type="protein sequence ID" value="MCZ3373130.1"/>
    <property type="molecule type" value="Genomic_DNA"/>
</dbReference>
<protein>
    <submittedName>
        <fullName evidence="1">Uncharacterized protein</fullName>
    </submittedName>
</protein>
<evidence type="ECO:0000313" key="2">
    <source>
        <dbReference type="EMBL" id="MCZ3373130.1"/>
    </source>
</evidence>